<dbReference type="EMBL" id="JBBXJM010000007">
    <property type="protein sequence ID" value="KAL1405526.1"/>
    <property type="molecule type" value="Genomic_DNA"/>
</dbReference>
<protein>
    <recommendedName>
        <fullName evidence="4">GATA-type domain-containing protein</fullName>
    </recommendedName>
</protein>
<organism evidence="2 3">
    <name type="scientific">Vanrija albida</name>
    <dbReference type="NCBI Taxonomy" id="181172"/>
    <lineage>
        <taxon>Eukaryota</taxon>
        <taxon>Fungi</taxon>
        <taxon>Dikarya</taxon>
        <taxon>Basidiomycota</taxon>
        <taxon>Agaricomycotina</taxon>
        <taxon>Tremellomycetes</taxon>
        <taxon>Trichosporonales</taxon>
        <taxon>Trichosporonaceae</taxon>
        <taxon>Vanrija</taxon>
    </lineage>
</organism>
<feature type="compositionally biased region" description="Gly residues" evidence="1">
    <location>
        <begin position="623"/>
        <end position="632"/>
    </location>
</feature>
<comment type="caution">
    <text evidence="2">The sequence shown here is derived from an EMBL/GenBank/DDBJ whole genome shotgun (WGS) entry which is preliminary data.</text>
</comment>
<feature type="compositionally biased region" description="Acidic residues" evidence="1">
    <location>
        <begin position="356"/>
        <end position="373"/>
    </location>
</feature>
<feature type="compositionally biased region" description="Basic and acidic residues" evidence="1">
    <location>
        <begin position="474"/>
        <end position="485"/>
    </location>
</feature>
<feature type="region of interest" description="Disordered" evidence="1">
    <location>
        <begin position="349"/>
        <end position="518"/>
    </location>
</feature>
<feature type="compositionally biased region" description="Polar residues" evidence="1">
    <location>
        <begin position="114"/>
        <end position="123"/>
    </location>
</feature>
<sequence>MAGTSMIKDMPTAVTVSTLTANRTTPQDLEVAAELASPSALELPSPPRVTPPPDDPLSEGSQRLSFGSKSPASSKGDRVSPVPEDTTAVPSVSNESAALTSVPPSAAEEGPAQSAVTDTSSTEVALDLNTEQEVGKPVDDPPASNEKKVTATSEALLPTEDKISKEITNGTGGGAEEDDWITSNIRSSQAVKEEDLGDSMHVELREDDAASKPSSGSSATTQPPVSDVLPPLTSTPPFPTLPATVNPVDLHPGRVKTERASSPSTSSQEEETASDKTRADQTLHQIGEPLPGRLQSLANDHESDAEGEWEPDPLEEAFKGHEQHQDMLATSKEITNVLDTDEAIEEARMGLNPAPLDDDGTVVLLDDEDDEGDEHTPRPRRRMSRNPRRFADIARGSSPDIVFTGASPTPSTPTPPHGGRGRAVQKPPWESESDDEEAPPTKRARTSTPASQGSRKRQSTLGSQDPRKVKRPRKGEDRSRSEEHGYQQPAKMLAKSDGSRRGTGTWPKLPKEATQSSMMQEIVCNTCGGRRNKKMTQDVEYDTEAWYCERVIGEPEAHLPHTGSGRCPMIDEFKVKAREEDESLKHRTALLSEAIGWFHRGTGEPLVAPTGKPLPKGGEEGAVEGGVKGGVKGAPKAKAKGKAKGKAKPKSKSKIK</sequence>
<keyword evidence="3" id="KW-1185">Reference proteome</keyword>
<evidence type="ECO:0000256" key="1">
    <source>
        <dbReference type="SAM" id="MobiDB-lite"/>
    </source>
</evidence>
<accession>A0ABR3PT31</accession>
<evidence type="ECO:0000313" key="2">
    <source>
        <dbReference type="EMBL" id="KAL1405526.1"/>
    </source>
</evidence>
<evidence type="ECO:0008006" key="4">
    <source>
        <dbReference type="Google" id="ProtNLM"/>
    </source>
</evidence>
<feature type="compositionally biased region" description="Polar residues" evidence="1">
    <location>
        <begin position="212"/>
        <end position="224"/>
    </location>
</feature>
<dbReference type="RefSeq" id="XP_069205470.1">
    <property type="nucleotide sequence ID" value="XM_069357533.1"/>
</dbReference>
<proteinExistence type="predicted"/>
<feature type="compositionally biased region" description="Basic and acidic residues" evidence="1">
    <location>
        <begin position="133"/>
        <end position="149"/>
    </location>
</feature>
<feature type="region of interest" description="Disordered" evidence="1">
    <location>
        <begin position="601"/>
        <end position="656"/>
    </location>
</feature>
<feature type="compositionally biased region" description="Basic and acidic residues" evidence="1">
    <location>
        <begin position="191"/>
        <end position="210"/>
    </location>
</feature>
<feature type="compositionally biased region" description="Pro residues" evidence="1">
    <location>
        <begin position="44"/>
        <end position="55"/>
    </location>
</feature>
<evidence type="ECO:0000313" key="3">
    <source>
        <dbReference type="Proteomes" id="UP001565368"/>
    </source>
</evidence>
<feature type="compositionally biased region" description="Basic residues" evidence="1">
    <location>
        <begin position="378"/>
        <end position="388"/>
    </location>
</feature>
<name>A0ABR3PT31_9TREE</name>
<feature type="compositionally biased region" description="Low complexity" evidence="1">
    <location>
        <begin position="31"/>
        <end position="43"/>
    </location>
</feature>
<gene>
    <name evidence="2" type="ORF">Q8F55_009163</name>
</gene>
<dbReference type="GeneID" id="95990206"/>
<feature type="compositionally biased region" description="Polar residues" evidence="1">
    <location>
        <begin position="88"/>
        <end position="103"/>
    </location>
</feature>
<reference evidence="2 3" key="1">
    <citation type="submission" date="2023-08" db="EMBL/GenBank/DDBJ databases">
        <title>Annotated Genome Sequence of Vanrija albida AlHP1.</title>
        <authorList>
            <person name="Herzog R."/>
        </authorList>
    </citation>
    <scope>NUCLEOTIDE SEQUENCE [LARGE SCALE GENOMIC DNA]</scope>
    <source>
        <strain evidence="2 3">AlHP1</strain>
    </source>
</reference>
<feature type="region of interest" description="Disordered" evidence="1">
    <location>
        <begin position="31"/>
        <end position="310"/>
    </location>
</feature>
<feature type="compositionally biased region" description="Polar residues" evidence="1">
    <location>
        <begin position="181"/>
        <end position="190"/>
    </location>
</feature>
<feature type="compositionally biased region" description="Polar residues" evidence="1">
    <location>
        <begin position="59"/>
        <end position="73"/>
    </location>
</feature>
<feature type="compositionally biased region" description="Polar residues" evidence="1">
    <location>
        <begin position="446"/>
        <end position="463"/>
    </location>
</feature>
<dbReference type="Proteomes" id="UP001565368">
    <property type="component" value="Unassembled WGS sequence"/>
</dbReference>
<feature type="compositionally biased region" description="Basic residues" evidence="1">
    <location>
        <begin position="635"/>
        <end position="656"/>
    </location>
</feature>